<dbReference type="InterPro" id="IPR058231">
    <property type="entry name" value="MG284-like_C"/>
</dbReference>
<dbReference type="RefSeq" id="WP_141483979.1">
    <property type="nucleotide sequence ID" value="NZ_SMDN01000007.1"/>
</dbReference>
<keyword evidence="2" id="KW-1185">Reference proteome</keyword>
<proteinExistence type="predicted"/>
<protein>
    <submittedName>
        <fullName evidence="1">Uncharacterized protein</fullName>
    </submittedName>
</protein>
<evidence type="ECO:0000313" key="1">
    <source>
        <dbReference type="EMBL" id="TQC51486.1"/>
    </source>
</evidence>
<sequence>MIQNFQDKHFASLLTAQQRYNAVKALALLDEANTKAQIKNIQILKFKNLLNQDTKIHSKFRDTISFLSEPSAMIIENEFINKHNSKDWYDNHFSKATYYKKRRKAIEEFLYFYLN</sequence>
<dbReference type="NCBIfam" id="NF045770">
    <property type="entry name" value="MPN403_MG284_C"/>
    <property type="match status" value="1"/>
</dbReference>
<dbReference type="AlphaFoldDB" id="A0A507SKL5"/>
<gene>
    <name evidence="1" type="ORF">E1I18_02250</name>
</gene>
<dbReference type="EMBL" id="SMDN01000007">
    <property type="protein sequence ID" value="TQC51486.1"/>
    <property type="molecule type" value="Genomic_DNA"/>
</dbReference>
<comment type="caution">
    <text evidence="1">The sequence shown here is derived from an EMBL/GenBank/DDBJ whole genome shotgun (WGS) entry which is preliminary data.</text>
</comment>
<accession>A0A507SKL5</accession>
<dbReference type="Proteomes" id="UP000320801">
    <property type="component" value="Unassembled WGS sequence"/>
</dbReference>
<organism evidence="1 2">
    <name type="scientific">Mycoplasmopsis mucosicanis</name>
    <dbReference type="NCBI Taxonomy" id="458208"/>
    <lineage>
        <taxon>Bacteria</taxon>
        <taxon>Bacillati</taxon>
        <taxon>Mycoplasmatota</taxon>
        <taxon>Mycoplasmoidales</taxon>
        <taxon>Metamycoplasmataceae</taxon>
        <taxon>Mycoplasmopsis</taxon>
    </lineage>
</organism>
<dbReference type="OrthoDB" id="398491at2"/>
<reference evidence="1 2" key="1">
    <citation type="submission" date="2019-03" db="EMBL/GenBank/DDBJ databases">
        <title>Characterization of a novel Mycoplasma cynos real-time PCR assay.</title>
        <authorList>
            <person name="Tallmadge R.L."/>
            <person name="Mitchell P.K."/>
            <person name="Goodman L."/>
        </authorList>
    </citation>
    <scope>NUCLEOTIDE SEQUENCE [LARGE SCALE GENOMIC DNA]</scope>
    <source>
        <strain evidence="1 2">1642</strain>
    </source>
</reference>
<name>A0A507SKL5_9BACT</name>
<evidence type="ECO:0000313" key="2">
    <source>
        <dbReference type="Proteomes" id="UP000320801"/>
    </source>
</evidence>